<feature type="compositionally biased region" description="Polar residues" evidence="1">
    <location>
        <begin position="115"/>
        <end position="125"/>
    </location>
</feature>
<organism evidence="2 3">
    <name type="scientific">Polarella glacialis</name>
    <name type="common">Dinoflagellate</name>
    <dbReference type="NCBI Taxonomy" id="89957"/>
    <lineage>
        <taxon>Eukaryota</taxon>
        <taxon>Sar</taxon>
        <taxon>Alveolata</taxon>
        <taxon>Dinophyceae</taxon>
        <taxon>Suessiales</taxon>
        <taxon>Suessiaceae</taxon>
        <taxon>Polarella</taxon>
    </lineage>
</organism>
<name>A0A813L1D0_POLGL</name>
<dbReference type="Proteomes" id="UP000626109">
    <property type="component" value="Unassembled WGS sequence"/>
</dbReference>
<comment type="caution">
    <text evidence="2">The sequence shown here is derived from an EMBL/GenBank/DDBJ whole genome shotgun (WGS) entry which is preliminary data.</text>
</comment>
<dbReference type="EMBL" id="CAJNNW010033110">
    <property type="protein sequence ID" value="CAE8717160.1"/>
    <property type="molecule type" value="Genomic_DNA"/>
</dbReference>
<dbReference type="AlphaFoldDB" id="A0A813L1D0"/>
<reference evidence="2" key="1">
    <citation type="submission" date="2021-02" db="EMBL/GenBank/DDBJ databases">
        <authorList>
            <person name="Dougan E. K."/>
            <person name="Rhodes N."/>
            <person name="Thang M."/>
            <person name="Chan C."/>
        </authorList>
    </citation>
    <scope>NUCLEOTIDE SEQUENCE</scope>
</reference>
<sequence length="225" mass="22868">ANQLLVSVQVGSLASAGRGQGLEVQRASSAPASTDLVSAHAGNSSAILADELSEEELEQIFAERRATIERNFEALASGTEEPASFMRQPEDSTTKEKLSHLMRQMRQQQQEEESGGTSSPGQASPTKRPPASSLFLTGIGEDQVDLRPTRSRASDKAAAGLSSVPEVSSAGGYGNTPSMPIPLVETAVDPPTPAGPAAAFAAVLAAGGSPVSGAPAFGGAGTAVQ</sequence>
<feature type="non-terminal residue" evidence="2">
    <location>
        <position position="1"/>
    </location>
</feature>
<feature type="compositionally biased region" description="Polar residues" evidence="1">
    <location>
        <begin position="26"/>
        <end position="36"/>
    </location>
</feature>
<evidence type="ECO:0000313" key="3">
    <source>
        <dbReference type="Proteomes" id="UP000626109"/>
    </source>
</evidence>
<protein>
    <submittedName>
        <fullName evidence="2">Uncharacterized protein</fullName>
    </submittedName>
</protein>
<proteinExistence type="predicted"/>
<evidence type="ECO:0000256" key="1">
    <source>
        <dbReference type="SAM" id="MobiDB-lite"/>
    </source>
</evidence>
<feature type="compositionally biased region" description="Basic and acidic residues" evidence="1">
    <location>
        <begin position="144"/>
        <end position="155"/>
    </location>
</feature>
<evidence type="ECO:0000313" key="2">
    <source>
        <dbReference type="EMBL" id="CAE8717160.1"/>
    </source>
</evidence>
<feature type="region of interest" description="Disordered" evidence="1">
    <location>
        <begin position="74"/>
        <end position="195"/>
    </location>
</feature>
<accession>A0A813L1D0</accession>
<gene>
    <name evidence="2" type="ORF">PGLA2088_LOCUS39411</name>
</gene>
<feature type="region of interest" description="Disordered" evidence="1">
    <location>
        <begin position="17"/>
        <end position="36"/>
    </location>
</feature>
<feature type="compositionally biased region" description="Basic and acidic residues" evidence="1">
    <location>
        <begin position="88"/>
        <end position="99"/>
    </location>
</feature>